<feature type="compositionally biased region" description="Pro residues" evidence="1">
    <location>
        <begin position="180"/>
        <end position="204"/>
    </location>
</feature>
<evidence type="ECO:0000256" key="1">
    <source>
        <dbReference type="SAM" id="MobiDB-lite"/>
    </source>
</evidence>
<sequence>MSQQGGRPARPEDEWWGQLYDDSTEDTGPTAAPDSLDDRFASAKHAVTGRPTAPYDAAPSAEAWPPRDPAPGRWNGDGDSDAVRGGARSASGAGGTEPQEPAVPTQRAAQDPAAPSRVSPAPAPRQRSPREPEPTTPPTPSAFPPDPPSTPPKRTTSATVPTQPTAPLSDHPAENLRTPASPPEPQAPQPPSGPPEPPAPPPLAPSSTPSADRPTQPRPPAAPAESPDVSPSVSPSAPSVDRLAWDLRPPATPAESPDVPPSVSPSAPSVDRSARNPRPPAAPAAPAESPESPTSVSPPAPSTDRSTQDPRNPLASPVAQGLPTSASPPAPSAHRSTQASPTPDPPSARSEPEARSAPLASADPQDLSALAPPSAPTGPQPPSAPVTSSPAVGDAPYAPEPATALTPPPPSSAVDYVGSGPPTYDPEPTALPAADPDGLGELVADTVLDGARYGACTLRAVSLRGDSARYRGEPRRDSLLTARFGTGEQALVLVAMATGVRGTPGAHLAAAEACRWIGRAVGRSHHRLMEDIRAARRGDLKSGLHRLTDRSLGKLRASAADMGVDPEEYTASLRCLLLPADPDCRTRVFFGVGDGGLFRLRGGAWQDIEPQVTSEGDGGAPVVGFGSPPAQTPDGDRLTMDLGIPTPPSPFEPAPEPPREPFRFRASVARPGDALVMCTAGLADPLRGEAALCAYLARRWSARTPPGLAAFLADTQVRVKGYADDRTAAAVWEA</sequence>
<dbReference type="Pfam" id="PF13672">
    <property type="entry name" value="PP2C_2"/>
    <property type="match status" value="1"/>
</dbReference>
<feature type="domain" description="PPM-type phosphatase" evidence="2">
    <location>
        <begin position="464"/>
        <end position="713"/>
    </location>
</feature>
<feature type="compositionally biased region" description="Low complexity" evidence="1">
    <location>
        <begin position="223"/>
        <end position="240"/>
    </location>
</feature>
<dbReference type="EMBL" id="CP017248">
    <property type="protein sequence ID" value="AOR31383.1"/>
    <property type="molecule type" value="Genomic_DNA"/>
</dbReference>
<evidence type="ECO:0000313" key="4">
    <source>
        <dbReference type="Proteomes" id="UP000094960"/>
    </source>
</evidence>
<feature type="region of interest" description="Disordered" evidence="1">
    <location>
        <begin position="1"/>
        <end position="437"/>
    </location>
</feature>
<feature type="compositionally biased region" description="Pro residues" evidence="1">
    <location>
        <begin position="373"/>
        <end position="384"/>
    </location>
</feature>
<feature type="compositionally biased region" description="Low complexity" evidence="1">
    <location>
        <begin position="385"/>
        <end position="405"/>
    </location>
</feature>
<name>A0A1D7Y701_9ACTN</name>
<protein>
    <recommendedName>
        <fullName evidence="2">PPM-type phosphatase domain-containing protein</fullName>
    </recommendedName>
</protein>
<keyword evidence="4" id="KW-1185">Reference proteome</keyword>
<dbReference type="Proteomes" id="UP000094960">
    <property type="component" value="Chromosome"/>
</dbReference>
<evidence type="ECO:0000259" key="2">
    <source>
        <dbReference type="Pfam" id="PF13672"/>
    </source>
</evidence>
<feature type="compositionally biased region" description="Pro residues" evidence="1">
    <location>
        <begin position="134"/>
        <end position="151"/>
    </location>
</feature>
<gene>
    <name evidence="3" type="ORF">BFF78_10350</name>
</gene>
<organism evidence="3 4">
    <name type="scientific">Streptomyces fodineus</name>
    <dbReference type="NCBI Taxonomy" id="1904616"/>
    <lineage>
        <taxon>Bacteria</taxon>
        <taxon>Bacillati</taxon>
        <taxon>Actinomycetota</taxon>
        <taxon>Actinomycetes</taxon>
        <taxon>Kitasatosporales</taxon>
        <taxon>Streptomycetaceae</taxon>
        <taxon>Streptomyces</taxon>
    </lineage>
</organism>
<feature type="compositionally biased region" description="Low complexity" evidence="1">
    <location>
        <begin position="284"/>
        <end position="295"/>
    </location>
</feature>
<dbReference type="KEGG" id="spun:BFF78_10350"/>
<proteinExistence type="predicted"/>
<dbReference type="AlphaFoldDB" id="A0A1D7Y701"/>
<accession>A0A1D7Y701</accession>
<dbReference type="InterPro" id="IPR001932">
    <property type="entry name" value="PPM-type_phosphatase-like_dom"/>
</dbReference>
<reference evidence="4" key="1">
    <citation type="submission" date="2016-09" db="EMBL/GenBank/DDBJ databases">
        <title>Streptomyces puniciscabiei strain:TW1S1 Genome sequencing and assembly.</title>
        <authorList>
            <person name="Kim M.-K."/>
            <person name="Kim S.B."/>
        </authorList>
    </citation>
    <scope>NUCLEOTIDE SEQUENCE [LARGE SCALE GENOMIC DNA]</scope>
    <source>
        <strain evidence="4">TW1S1</strain>
    </source>
</reference>
<evidence type="ECO:0000313" key="3">
    <source>
        <dbReference type="EMBL" id="AOR31383.1"/>
    </source>
</evidence>
<feature type="compositionally biased region" description="Low complexity" evidence="1">
    <location>
        <begin position="112"/>
        <end position="126"/>
    </location>
</feature>
<feature type="compositionally biased region" description="Low complexity" evidence="1">
    <location>
        <begin position="205"/>
        <end position="214"/>
    </location>
</feature>